<evidence type="ECO:0000313" key="4">
    <source>
        <dbReference type="EMBL" id="OKP76559.1"/>
    </source>
</evidence>
<gene>
    <name evidence="4" type="ORF">A3844_30280</name>
</gene>
<evidence type="ECO:0000313" key="5">
    <source>
        <dbReference type="Proteomes" id="UP000186058"/>
    </source>
</evidence>
<dbReference type="SUPFAM" id="SSF57783">
    <property type="entry name" value="Zinc beta-ribbon"/>
    <property type="match status" value="1"/>
</dbReference>
<dbReference type="PANTHER" id="PTHR30305">
    <property type="entry name" value="PROTEIN YJDM-RELATED"/>
    <property type="match status" value="1"/>
</dbReference>
<dbReference type="Gene3D" id="2.20.25.10">
    <property type="match status" value="1"/>
</dbReference>
<comment type="similarity">
    <text evidence="1">Belongs to the YjdM family.</text>
</comment>
<comment type="caution">
    <text evidence="4">The sequence shown here is derived from an EMBL/GenBank/DDBJ whole genome shotgun (WGS) entry which is preliminary data.</text>
</comment>
<accession>A0ABX3EEU4</accession>
<evidence type="ECO:0000259" key="3">
    <source>
        <dbReference type="Pfam" id="PF08274"/>
    </source>
</evidence>
<evidence type="ECO:0000259" key="2">
    <source>
        <dbReference type="Pfam" id="PF03831"/>
    </source>
</evidence>
<feature type="domain" description="Protein YjdM N-terminal" evidence="3">
    <location>
        <begin position="3"/>
        <end position="32"/>
    </location>
</feature>
<dbReference type="SUPFAM" id="SSF82057">
    <property type="entry name" value="Prokaryotic SH3-related domain"/>
    <property type="match status" value="1"/>
</dbReference>
<name>A0ABX3EEU4_9BACL</name>
<dbReference type="InterPro" id="IPR013987">
    <property type="entry name" value="YjdM_N"/>
</dbReference>
<dbReference type="RefSeq" id="WP_074088350.1">
    <property type="nucleotide sequence ID" value="NZ_LVWI01000114.1"/>
</dbReference>
<dbReference type="InterPro" id="IPR004624">
    <property type="entry name" value="YjdM"/>
</dbReference>
<reference evidence="4 5" key="1">
    <citation type="submission" date="2016-03" db="EMBL/GenBank/DDBJ databases">
        <authorList>
            <person name="Sant'Anna F.H."/>
            <person name="Ambrosini A."/>
            <person name="Souza R."/>
            <person name="Bach E."/>
            <person name="Fernandes G."/>
            <person name="Balsanelli E."/>
            <person name="Baura V.A."/>
            <person name="Souza E.M."/>
            <person name="Passaglia L."/>
        </authorList>
    </citation>
    <scope>NUCLEOTIDE SEQUENCE [LARGE SCALE GENOMIC DNA]</scope>
    <source>
        <strain evidence="4 5">P26E</strain>
    </source>
</reference>
<dbReference type="NCBIfam" id="TIGR00686">
    <property type="entry name" value="phnA"/>
    <property type="match status" value="1"/>
</dbReference>
<protein>
    <submittedName>
        <fullName evidence="4">Alkylphosphonate utilization protein</fullName>
    </submittedName>
</protein>
<evidence type="ECO:0000256" key="1">
    <source>
        <dbReference type="ARBA" id="ARBA00009248"/>
    </source>
</evidence>
<dbReference type="Pfam" id="PF03831">
    <property type="entry name" value="YjdM"/>
    <property type="match status" value="1"/>
</dbReference>
<organism evidence="4 5">
    <name type="scientific">Paenibacillus helianthi</name>
    <dbReference type="NCBI Taxonomy" id="1349432"/>
    <lineage>
        <taxon>Bacteria</taxon>
        <taxon>Bacillati</taxon>
        <taxon>Bacillota</taxon>
        <taxon>Bacilli</taxon>
        <taxon>Bacillales</taxon>
        <taxon>Paenibacillaceae</taxon>
        <taxon>Paenibacillus</taxon>
    </lineage>
</organism>
<keyword evidence="5" id="KW-1185">Reference proteome</keyword>
<dbReference type="Proteomes" id="UP000186058">
    <property type="component" value="Unassembled WGS sequence"/>
</dbReference>
<dbReference type="Pfam" id="PF08274">
    <property type="entry name" value="Zn_Ribbon_YjdM"/>
    <property type="match status" value="1"/>
</dbReference>
<dbReference type="InterPro" id="IPR013988">
    <property type="entry name" value="YjdM_C"/>
</dbReference>
<sequence>MNELPNCPQCSSEYTYEDGSLLVCPECAHEWAPGAENTSNGEDKVVRDANGNILNDGDSVTVIKDLKVKGSSSVLKIGTKVKNIRLVEGDHDIDCKIDGFGAMKLKSEFVRKA</sequence>
<dbReference type="EMBL" id="LVWI01000114">
    <property type="protein sequence ID" value="OKP76559.1"/>
    <property type="molecule type" value="Genomic_DNA"/>
</dbReference>
<feature type="domain" description="Protein YjdM C-terminal" evidence="2">
    <location>
        <begin position="46"/>
        <end position="113"/>
    </location>
</feature>
<dbReference type="PANTHER" id="PTHR30305:SF3">
    <property type="entry name" value="PROTEIN YJDM"/>
    <property type="match status" value="1"/>
</dbReference>
<dbReference type="Gene3D" id="2.30.30.40">
    <property type="entry name" value="SH3 Domains"/>
    <property type="match status" value="1"/>
</dbReference>
<proteinExistence type="inferred from homology"/>